<dbReference type="PANTHER" id="PTHR19288">
    <property type="entry name" value="4-NITROPHENYLPHOSPHATASE-RELATED"/>
    <property type="match status" value="1"/>
</dbReference>
<dbReference type="GO" id="GO:0016791">
    <property type="term" value="F:phosphatase activity"/>
    <property type="evidence" value="ECO:0007669"/>
    <property type="project" value="TreeGrafter"/>
</dbReference>
<evidence type="ECO:0000313" key="6">
    <source>
        <dbReference type="Proteomes" id="UP000261212"/>
    </source>
</evidence>
<name>A0A3E3DXE4_9FIRM</name>
<comment type="function">
    <text evidence="1">Catalyzes the dephosphorylation of 2-6 carbon acid sugars in vitro.</text>
</comment>
<organism evidence="5 6">
    <name type="scientific">Anaerofustis stercorihominis</name>
    <dbReference type="NCBI Taxonomy" id="214853"/>
    <lineage>
        <taxon>Bacteria</taxon>
        <taxon>Bacillati</taxon>
        <taxon>Bacillota</taxon>
        <taxon>Clostridia</taxon>
        <taxon>Eubacteriales</taxon>
        <taxon>Eubacteriaceae</taxon>
        <taxon>Anaerofustis</taxon>
    </lineage>
</organism>
<evidence type="ECO:0000256" key="1">
    <source>
        <dbReference type="PIRNR" id="PIRNR000915"/>
    </source>
</evidence>
<dbReference type="NCBIfam" id="TIGR01460">
    <property type="entry name" value="HAD-SF-IIA"/>
    <property type="match status" value="1"/>
</dbReference>
<dbReference type="InterPro" id="IPR023214">
    <property type="entry name" value="HAD_sf"/>
</dbReference>
<dbReference type="GO" id="GO:0005737">
    <property type="term" value="C:cytoplasm"/>
    <property type="evidence" value="ECO:0007669"/>
    <property type="project" value="TreeGrafter"/>
</dbReference>
<feature type="binding site" evidence="4">
    <location>
        <position position="15"/>
    </location>
    <ligand>
        <name>Mg(2+)</name>
        <dbReference type="ChEBI" id="CHEBI:18420"/>
    </ligand>
</feature>
<accession>A0A3E3DXE4</accession>
<dbReference type="Pfam" id="PF13242">
    <property type="entry name" value="Hydrolase_like"/>
    <property type="match status" value="1"/>
</dbReference>
<feature type="active site" description="Proton donor" evidence="2">
    <location>
        <position position="17"/>
    </location>
</feature>
<dbReference type="EMBL" id="QUSM01000004">
    <property type="protein sequence ID" value="RGD73805.1"/>
    <property type="molecule type" value="Genomic_DNA"/>
</dbReference>
<dbReference type="InterPro" id="IPR036412">
    <property type="entry name" value="HAD-like_sf"/>
</dbReference>
<gene>
    <name evidence="5" type="ORF">DW687_08470</name>
</gene>
<dbReference type="EC" id="3.1.3.-" evidence="1"/>
<dbReference type="AlphaFoldDB" id="A0A3E3DXE4"/>
<feature type="binding site" evidence="4">
    <location>
        <position position="17"/>
    </location>
    <ligand>
        <name>Mg(2+)</name>
        <dbReference type="ChEBI" id="CHEBI:18420"/>
    </ligand>
</feature>
<feature type="active site" description="Nucleophile" evidence="2">
    <location>
        <position position="15"/>
    </location>
</feature>
<evidence type="ECO:0000256" key="3">
    <source>
        <dbReference type="PIRSR" id="PIRSR000915-2"/>
    </source>
</evidence>
<keyword evidence="5" id="KW-0378">Hydrolase</keyword>
<proteinExistence type="inferred from homology"/>
<dbReference type="GO" id="GO:0046872">
    <property type="term" value="F:metal ion binding"/>
    <property type="evidence" value="ECO:0007669"/>
    <property type="project" value="UniProtKB-KW"/>
</dbReference>
<comment type="cofactor">
    <cofactor evidence="4">
        <name>Mg(2+)</name>
        <dbReference type="ChEBI" id="CHEBI:18420"/>
    </cofactor>
    <text evidence="4">Divalent metal ions. Mg(2+) is the most effective.</text>
</comment>
<feature type="binding site" evidence="4">
    <location>
        <position position="211"/>
    </location>
    <ligand>
        <name>Mg(2+)</name>
        <dbReference type="ChEBI" id="CHEBI:18420"/>
    </ligand>
</feature>
<dbReference type="PANTHER" id="PTHR19288:SF46">
    <property type="entry name" value="HALOACID DEHALOGENASE-LIKE HYDROLASE DOMAIN-CONTAINING PROTEIN 2"/>
    <property type="match status" value="1"/>
</dbReference>
<dbReference type="SUPFAM" id="SSF56784">
    <property type="entry name" value="HAD-like"/>
    <property type="match status" value="1"/>
</dbReference>
<dbReference type="Gene3D" id="3.40.50.1000">
    <property type="entry name" value="HAD superfamily/HAD-like"/>
    <property type="match status" value="2"/>
</dbReference>
<sequence length="262" mass="29407">MKKEDLNDIKLFVLDMDGTIYLSNTLIEGSLDFINHLRKTNKGILFFTNNSSRTGETYVKKLNGMGFDVEDKDVMTSGNVTIKYLQTKYKGKKVYLAATPKVNKSFKEAGIELVDENPDIVVMTFDTTLTYEKLDKACHYIRNGALFLATHLDINCPTIDGFMPDCGAMCELITKSTEVKPKYLGKPFKETVDMIVESTGYKREEIAFIGDRIYTDVATGVNNGAKGILVLSGETKEEDISKFDTAPDLIFDKAFDMIPYIK</sequence>
<dbReference type="InterPro" id="IPR006357">
    <property type="entry name" value="HAD-SF_hydro_IIA"/>
</dbReference>
<dbReference type="RefSeq" id="WP_117532423.1">
    <property type="nucleotide sequence ID" value="NZ_QUSM01000004.1"/>
</dbReference>
<comment type="similarity">
    <text evidence="1">Belongs to the HAD-like hydrolase superfamily. NagD family.</text>
</comment>
<feature type="binding site" evidence="3">
    <location>
        <position position="186"/>
    </location>
    <ligand>
        <name>substrate</name>
    </ligand>
</feature>
<dbReference type="PIRSF" id="PIRSF000915">
    <property type="entry name" value="PGP-type_phosphatase"/>
    <property type="match status" value="1"/>
</dbReference>
<comment type="caution">
    <text evidence="5">The sequence shown here is derived from an EMBL/GenBank/DDBJ whole genome shotgun (WGS) entry which is preliminary data.</text>
</comment>
<keyword evidence="1 4" id="KW-0460">Magnesium</keyword>
<dbReference type="Proteomes" id="UP000261212">
    <property type="component" value="Unassembled WGS sequence"/>
</dbReference>
<reference evidence="5 6" key="1">
    <citation type="submission" date="2018-08" db="EMBL/GenBank/DDBJ databases">
        <title>A genome reference for cultivated species of the human gut microbiota.</title>
        <authorList>
            <person name="Zou Y."/>
            <person name="Xue W."/>
            <person name="Luo G."/>
        </authorList>
    </citation>
    <scope>NUCLEOTIDE SEQUENCE [LARGE SCALE GENOMIC DNA]</scope>
    <source>
        <strain evidence="5 6">AM25-6</strain>
    </source>
</reference>
<evidence type="ECO:0000313" key="5">
    <source>
        <dbReference type="EMBL" id="RGD73805.1"/>
    </source>
</evidence>
<keyword evidence="1 4" id="KW-0479">Metal-binding</keyword>
<protein>
    <recommendedName>
        <fullName evidence="1">Acid sugar phosphatase</fullName>
        <ecNumber evidence="1">3.1.3.-</ecNumber>
    </recommendedName>
</protein>
<evidence type="ECO:0000256" key="4">
    <source>
        <dbReference type="PIRSR" id="PIRSR000915-3"/>
    </source>
</evidence>
<evidence type="ECO:0000256" key="2">
    <source>
        <dbReference type="PIRSR" id="PIRSR000915-1"/>
    </source>
</evidence>
<dbReference type="Pfam" id="PF13344">
    <property type="entry name" value="Hydrolase_6"/>
    <property type="match status" value="1"/>
</dbReference>